<evidence type="ECO:0000256" key="13">
    <source>
        <dbReference type="PIRSR" id="PIRSR001365-2"/>
    </source>
</evidence>
<evidence type="ECO:0000256" key="11">
    <source>
        <dbReference type="PIRNR" id="PIRNR001365"/>
    </source>
</evidence>
<dbReference type="GO" id="GO:0008747">
    <property type="term" value="F:N-acetylneuraminate lyase activity"/>
    <property type="evidence" value="ECO:0007669"/>
    <property type="project" value="TreeGrafter"/>
</dbReference>
<evidence type="ECO:0000256" key="10">
    <source>
        <dbReference type="NCBIfam" id="TIGR00674"/>
    </source>
</evidence>
<protein>
    <recommendedName>
        <fullName evidence="3 10">4-hydroxy-tetrahydrodipicolinate synthase</fullName>
        <ecNumber evidence="3 10">4.3.3.7</ecNumber>
    </recommendedName>
</protein>
<dbReference type="STRING" id="1515439.SAMN06265784_106215"/>
<evidence type="ECO:0000256" key="12">
    <source>
        <dbReference type="PIRSR" id="PIRSR001365-1"/>
    </source>
</evidence>
<evidence type="ECO:0000256" key="8">
    <source>
        <dbReference type="ARBA" id="ARBA00023270"/>
    </source>
</evidence>
<dbReference type="EMBL" id="FXAT01000006">
    <property type="protein sequence ID" value="SMG53697.1"/>
    <property type="molecule type" value="Genomic_DNA"/>
</dbReference>
<dbReference type="InterPro" id="IPR013785">
    <property type="entry name" value="Aldolase_TIM"/>
</dbReference>
<evidence type="ECO:0000256" key="6">
    <source>
        <dbReference type="ARBA" id="ARBA00023154"/>
    </source>
</evidence>
<evidence type="ECO:0000256" key="1">
    <source>
        <dbReference type="ARBA" id="ARBA00003294"/>
    </source>
</evidence>
<feature type="binding site" evidence="13">
    <location>
        <position position="209"/>
    </location>
    <ligand>
        <name>pyruvate</name>
        <dbReference type="ChEBI" id="CHEBI:15361"/>
    </ligand>
</feature>
<dbReference type="GO" id="GO:0009089">
    <property type="term" value="P:lysine biosynthetic process via diaminopimelate"/>
    <property type="evidence" value="ECO:0007669"/>
    <property type="project" value="UniProtKB-UniRule"/>
</dbReference>
<keyword evidence="6" id="KW-0457">Lysine biosynthesis</keyword>
<dbReference type="PRINTS" id="PR00146">
    <property type="entry name" value="DHPICSNTHASE"/>
</dbReference>
<dbReference type="Gene3D" id="3.20.20.70">
    <property type="entry name" value="Aldolase class I"/>
    <property type="match status" value="1"/>
</dbReference>
<dbReference type="UniPathway" id="UPA00034">
    <property type="reaction ID" value="UER00017"/>
</dbReference>
<organism evidence="14 15">
    <name type="scientific">Paraburkholderia susongensis</name>
    <dbReference type="NCBI Taxonomy" id="1515439"/>
    <lineage>
        <taxon>Bacteria</taxon>
        <taxon>Pseudomonadati</taxon>
        <taxon>Pseudomonadota</taxon>
        <taxon>Betaproteobacteria</taxon>
        <taxon>Burkholderiales</taxon>
        <taxon>Burkholderiaceae</taxon>
        <taxon>Paraburkholderia</taxon>
    </lineage>
</organism>
<dbReference type="Pfam" id="PF00701">
    <property type="entry name" value="DHDPS"/>
    <property type="match status" value="1"/>
</dbReference>
<name>A0A1X7LJH6_9BURK</name>
<evidence type="ECO:0000313" key="15">
    <source>
        <dbReference type="Proteomes" id="UP000193228"/>
    </source>
</evidence>
<dbReference type="EC" id="4.3.3.7" evidence="3 10"/>
<evidence type="ECO:0000256" key="4">
    <source>
        <dbReference type="ARBA" id="ARBA00022605"/>
    </source>
</evidence>
<keyword evidence="4" id="KW-0028">Amino-acid biosynthesis</keyword>
<dbReference type="PIRSF" id="PIRSF001365">
    <property type="entry name" value="DHDPS"/>
    <property type="match status" value="1"/>
</dbReference>
<dbReference type="SMART" id="SM01130">
    <property type="entry name" value="DHDPS"/>
    <property type="match status" value="1"/>
</dbReference>
<dbReference type="NCBIfam" id="TIGR00674">
    <property type="entry name" value="dapA"/>
    <property type="match status" value="1"/>
</dbReference>
<reference evidence="15" key="1">
    <citation type="submission" date="2017-04" db="EMBL/GenBank/DDBJ databases">
        <authorList>
            <person name="Varghese N."/>
            <person name="Submissions S."/>
        </authorList>
    </citation>
    <scope>NUCLEOTIDE SEQUENCE [LARGE SCALE GENOMIC DNA]</scope>
    <source>
        <strain evidence="15">LMG 29540</strain>
    </source>
</reference>
<comment type="function">
    <text evidence="1">Catalyzes the condensation of (S)-aspartate-beta-semialdehyde [(S)-ASA] and pyruvate to 4-hydroxy-tetrahydrodipicolinate (HTPA).</text>
</comment>
<dbReference type="AlphaFoldDB" id="A0A1X7LJH6"/>
<evidence type="ECO:0000313" key="14">
    <source>
        <dbReference type="EMBL" id="SMG53697.1"/>
    </source>
</evidence>
<accession>A0A1X7LJH6</accession>
<gene>
    <name evidence="14" type="ORF">SAMN06265784_106215</name>
</gene>
<keyword evidence="5" id="KW-0220">Diaminopimelate biosynthesis</keyword>
<dbReference type="GO" id="GO:0008840">
    <property type="term" value="F:4-hydroxy-tetrahydrodipicolinate synthase activity"/>
    <property type="evidence" value="ECO:0007669"/>
    <property type="project" value="UniProtKB-UniRule"/>
</dbReference>
<keyword evidence="7 11" id="KW-0456">Lyase</keyword>
<evidence type="ECO:0000256" key="9">
    <source>
        <dbReference type="ARBA" id="ARBA00047836"/>
    </source>
</evidence>
<evidence type="ECO:0000256" key="5">
    <source>
        <dbReference type="ARBA" id="ARBA00022915"/>
    </source>
</evidence>
<dbReference type="Proteomes" id="UP000193228">
    <property type="component" value="Unassembled WGS sequence"/>
</dbReference>
<dbReference type="GO" id="GO:0019877">
    <property type="term" value="P:diaminopimelate biosynthetic process"/>
    <property type="evidence" value="ECO:0007669"/>
    <property type="project" value="UniProtKB-KW"/>
</dbReference>
<evidence type="ECO:0000256" key="2">
    <source>
        <dbReference type="ARBA" id="ARBA00005120"/>
    </source>
</evidence>
<dbReference type="OrthoDB" id="9782828at2"/>
<dbReference type="RefSeq" id="WP_085486177.1">
    <property type="nucleotide sequence ID" value="NZ_FXAT01000006.1"/>
</dbReference>
<dbReference type="PANTHER" id="PTHR42849:SF1">
    <property type="entry name" value="N-ACETYLNEURAMINATE LYASE"/>
    <property type="match status" value="1"/>
</dbReference>
<dbReference type="GO" id="GO:0019262">
    <property type="term" value="P:N-acetylneuraminate catabolic process"/>
    <property type="evidence" value="ECO:0007669"/>
    <property type="project" value="TreeGrafter"/>
</dbReference>
<dbReference type="CDD" id="cd00408">
    <property type="entry name" value="DHDPS-like"/>
    <property type="match status" value="1"/>
</dbReference>
<feature type="active site" description="Proton donor/acceptor" evidence="12">
    <location>
        <position position="139"/>
    </location>
</feature>
<keyword evidence="15" id="KW-1185">Reference proteome</keyword>
<dbReference type="InterPro" id="IPR002220">
    <property type="entry name" value="DapA-like"/>
</dbReference>
<dbReference type="PANTHER" id="PTHR42849">
    <property type="entry name" value="N-ACETYLNEURAMINATE LYASE"/>
    <property type="match status" value="1"/>
</dbReference>
<feature type="active site" description="Schiff-base intermediate with substrate" evidence="12">
    <location>
        <position position="167"/>
    </location>
</feature>
<evidence type="ECO:0000256" key="7">
    <source>
        <dbReference type="ARBA" id="ARBA00023239"/>
    </source>
</evidence>
<dbReference type="SUPFAM" id="SSF51569">
    <property type="entry name" value="Aldolase"/>
    <property type="match status" value="1"/>
</dbReference>
<sequence>MTLAGSSLRGVIVATTTPFDATGALDGQSLQRHVDYLIERGATGLAPLGGTGEYPALSAAERREVVRLTCAAARGRVPVIAGVLATGYADALAAGLAARDAGADALMVVTPFYTIAEDDGIAEYFAEYRRAIGLPLVLYEIPRRTNVELKADTIADMARAGSIIGMKYSGSNFQKLMRVAQIVGSEFALLSGEEPFFPAQIALGARGGVLAIANLDPQPWVRMQTLVEQGDLAAALKMHHNYADLISAVYSEMNPVGLKVAMQLSGRIASGKVRLPLKDAKEATAEWLGRALANCGSPSA</sequence>
<evidence type="ECO:0000256" key="3">
    <source>
        <dbReference type="ARBA" id="ARBA00012086"/>
    </source>
</evidence>
<keyword evidence="8" id="KW-0704">Schiff base</keyword>
<dbReference type="InterPro" id="IPR005263">
    <property type="entry name" value="DapA"/>
</dbReference>
<dbReference type="GO" id="GO:0005829">
    <property type="term" value="C:cytosol"/>
    <property type="evidence" value="ECO:0007669"/>
    <property type="project" value="TreeGrafter"/>
</dbReference>
<proteinExistence type="inferred from homology"/>
<comment type="similarity">
    <text evidence="11">Belongs to the DapA family.</text>
</comment>
<comment type="catalytic activity">
    <reaction evidence="9">
        <text>L-aspartate 4-semialdehyde + pyruvate = (2S,4S)-4-hydroxy-2,3,4,5-tetrahydrodipicolinate + H2O + H(+)</text>
        <dbReference type="Rhea" id="RHEA:34171"/>
        <dbReference type="ChEBI" id="CHEBI:15361"/>
        <dbReference type="ChEBI" id="CHEBI:15377"/>
        <dbReference type="ChEBI" id="CHEBI:15378"/>
        <dbReference type="ChEBI" id="CHEBI:67139"/>
        <dbReference type="ChEBI" id="CHEBI:537519"/>
        <dbReference type="EC" id="4.3.3.7"/>
    </reaction>
</comment>
<comment type="pathway">
    <text evidence="2">Amino-acid biosynthesis; L-lysine biosynthesis via DAP pathway; (S)-tetrahydrodipicolinate from L-aspartate: step 3/4.</text>
</comment>
<feature type="binding site" evidence="13">
    <location>
        <position position="51"/>
    </location>
    <ligand>
        <name>pyruvate</name>
        <dbReference type="ChEBI" id="CHEBI:15361"/>
    </ligand>
</feature>